<comment type="caution">
    <text evidence="10">The sequence shown here is derived from an EMBL/GenBank/DDBJ whole genome shotgun (WGS) entry which is preliminary data.</text>
</comment>
<dbReference type="InterPro" id="IPR001048">
    <property type="entry name" value="Asp/Glu/Uridylate_kinase"/>
</dbReference>
<dbReference type="Pfam" id="PF00696">
    <property type="entry name" value="AA_kinase"/>
    <property type="match status" value="1"/>
</dbReference>
<evidence type="ECO:0000313" key="10">
    <source>
        <dbReference type="EMBL" id="PTB86280.1"/>
    </source>
</evidence>
<dbReference type="SUPFAM" id="SSF55729">
    <property type="entry name" value="Acyl-CoA N-acyltransferases (Nat)"/>
    <property type="match status" value="1"/>
</dbReference>
<dbReference type="InterPro" id="IPR033719">
    <property type="entry name" value="NAGS_kin"/>
</dbReference>
<evidence type="ECO:0000256" key="4">
    <source>
        <dbReference type="ARBA" id="ARBA00022605"/>
    </source>
</evidence>
<protein>
    <recommendedName>
        <fullName evidence="8">Amino-acid acetyltransferase</fullName>
        <ecNumber evidence="8">2.3.1.1</ecNumber>
    </recommendedName>
    <alternativeName>
        <fullName evidence="8">N-acetylglutamate synthase</fullName>
        <shortName evidence="8">AGS</shortName>
        <shortName evidence="8">NAGS</shortName>
    </alternativeName>
</protein>
<dbReference type="GO" id="GO:0004042">
    <property type="term" value="F:L-glutamate N-acetyltransferase activity"/>
    <property type="evidence" value="ECO:0007669"/>
    <property type="project" value="UniProtKB-UniRule"/>
</dbReference>
<evidence type="ECO:0000256" key="2">
    <source>
        <dbReference type="ARBA" id="ARBA00009145"/>
    </source>
</evidence>
<comment type="miscellaneous">
    <text evidence="8">In bacteria which possess the bifunctional enzyme ornithine acetyltransferase/N-acetylglutamate synthase (ArgJ), ArgA fulfills an anaplerotic role.</text>
</comment>
<dbReference type="InterPro" id="IPR000182">
    <property type="entry name" value="GNAT_dom"/>
</dbReference>
<evidence type="ECO:0000256" key="1">
    <source>
        <dbReference type="ARBA" id="ARBA00004925"/>
    </source>
</evidence>
<dbReference type="PIRSF" id="PIRSF000423">
    <property type="entry name" value="ArgA"/>
    <property type="match status" value="1"/>
</dbReference>
<dbReference type="CDD" id="cd04301">
    <property type="entry name" value="NAT_SF"/>
    <property type="match status" value="1"/>
</dbReference>
<dbReference type="GO" id="GO:0005737">
    <property type="term" value="C:cytoplasm"/>
    <property type="evidence" value="ECO:0007669"/>
    <property type="project" value="UniProtKB-SubCell"/>
</dbReference>
<dbReference type="PANTHER" id="PTHR30602">
    <property type="entry name" value="AMINO-ACID ACETYLTRANSFERASE"/>
    <property type="match status" value="1"/>
</dbReference>
<accession>A0A2T4CXL2</accession>
<evidence type="ECO:0000256" key="8">
    <source>
        <dbReference type="HAMAP-Rule" id="MF_01105"/>
    </source>
</evidence>
<evidence type="ECO:0000256" key="7">
    <source>
        <dbReference type="ARBA" id="ARBA00048372"/>
    </source>
</evidence>
<evidence type="ECO:0000256" key="5">
    <source>
        <dbReference type="ARBA" id="ARBA00022679"/>
    </source>
</evidence>
<dbReference type="GO" id="GO:0006526">
    <property type="term" value="P:L-arginine biosynthetic process"/>
    <property type="evidence" value="ECO:0007669"/>
    <property type="project" value="UniProtKB-UniRule"/>
</dbReference>
<evidence type="ECO:0000256" key="6">
    <source>
        <dbReference type="ARBA" id="ARBA00023315"/>
    </source>
</evidence>
<dbReference type="UniPathway" id="UPA00068">
    <property type="reaction ID" value="UER00106"/>
</dbReference>
<keyword evidence="3 8" id="KW-0055">Arginine biosynthesis</keyword>
<evidence type="ECO:0000259" key="9">
    <source>
        <dbReference type="PROSITE" id="PS51186"/>
    </source>
</evidence>
<dbReference type="EC" id="2.3.1.1" evidence="8"/>
<dbReference type="Gene3D" id="3.40.1160.10">
    <property type="entry name" value="Acetylglutamate kinase-like"/>
    <property type="match status" value="1"/>
</dbReference>
<comment type="subcellular location">
    <subcellularLocation>
        <location evidence="8">Cytoplasm</location>
    </subcellularLocation>
</comment>
<keyword evidence="5 8" id="KW-0808">Transferase</keyword>
<keyword evidence="4 8" id="KW-0028">Amino-acid biosynthesis</keyword>
<dbReference type="EMBL" id="PYVN01000025">
    <property type="protein sequence ID" value="PTB86280.1"/>
    <property type="molecule type" value="Genomic_DNA"/>
</dbReference>
<dbReference type="Gene3D" id="3.40.630.30">
    <property type="match status" value="1"/>
</dbReference>
<dbReference type="NCBIfam" id="NF003641">
    <property type="entry name" value="PRK05279.1"/>
    <property type="match status" value="1"/>
</dbReference>
<reference evidence="10" key="1">
    <citation type="submission" date="2018-03" db="EMBL/GenBank/DDBJ databases">
        <title>Cross-interface Injection: A General Nanoliter Liquid Handling Method Applied to Single Cells Genome Amplification Automated Nanoliter Liquid Handling Applied to Single Cell Multiple Displacement Amplification.</title>
        <authorList>
            <person name="Yun J."/>
            <person name="Xu P."/>
            <person name="Xu J."/>
            <person name="Dai X."/>
            <person name="Wang Y."/>
            <person name="Zheng X."/>
            <person name="Cao C."/>
            <person name="Yi Q."/>
            <person name="Zhu Y."/>
            <person name="Wang L."/>
            <person name="Dong Z."/>
            <person name="Huang Y."/>
            <person name="Huang L."/>
            <person name="Du W."/>
        </authorList>
    </citation>
    <scope>NUCLEOTIDE SEQUENCE [LARGE SCALE GENOMIC DNA]</scope>
    <source>
        <strain evidence="10">Z-D3-2</strain>
    </source>
</reference>
<organism evidence="10">
    <name type="scientific">Pseudidiomarina aestuarii</name>
    <dbReference type="NCBI Taxonomy" id="624146"/>
    <lineage>
        <taxon>Bacteria</taxon>
        <taxon>Pseudomonadati</taxon>
        <taxon>Pseudomonadota</taxon>
        <taxon>Gammaproteobacteria</taxon>
        <taxon>Alteromonadales</taxon>
        <taxon>Idiomarinaceae</taxon>
        <taxon>Pseudidiomarina</taxon>
    </lineage>
</organism>
<keyword evidence="8" id="KW-0963">Cytoplasm</keyword>
<comment type="similarity">
    <text evidence="2 8">Belongs to the acetyltransferase family. ArgA subfamily.</text>
</comment>
<dbReference type="CDD" id="cd04237">
    <property type="entry name" value="AAK_NAGS-ABP"/>
    <property type="match status" value="1"/>
</dbReference>
<dbReference type="InterPro" id="IPR036393">
    <property type="entry name" value="AceGlu_kinase-like_sf"/>
</dbReference>
<dbReference type="HAMAP" id="MF_01105">
    <property type="entry name" value="N_acetyl_glu_synth"/>
    <property type="match status" value="1"/>
</dbReference>
<dbReference type="PROSITE" id="PS51186">
    <property type="entry name" value="GNAT"/>
    <property type="match status" value="1"/>
</dbReference>
<name>A0A2T4CXL2_9GAMM</name>
<dbReference type="AlphaFoldDB" id="A0A2T4CXL2"/>
<comment type="pathway">
    <text evidence="1 8">Amino-acid biosynthesis; L-arginine biosynthesis; N(2)-acetyl-L-ornithine from L-glutamate: step 1/4.</text>
</comment>
<dbReference type="SUPFAM" id="SSF53633">
    <property type="entry name" value="Carbamate kinase-like"/>
    <property type="match status" value="1"/>
</dbReference>
<keyword evidence="6 8" id="KW-0012">Acyltransferase</keyword>
<gene>
    <name evidence="8" type="primary">argA</name>
    <name evidence="10" type="ORF">C9940_03030</name>
</gene>
<dbReference type="InterPro" id="IPR010167">
    <property type="entry name" value="NH2A_AcTrfase"/>
</dbReference>
<dbReference type="InterPro" id="IPR016181">
    <property type="entry name" value="Acyl_CoA_acyltransferase"/>
</dbReference>
<dbReference type="PANTHER" id="PTHR30602:SF12">
    <property type="entry name" value="AMINO-ACID ACETYLTRANSFERASE NAGS1, CHLOROPLASTIC-RELATED"/>
    <property type="match status" value="1"/>
</dbReference>
<sequence length="431" mass="47123">MNSSSQQPADAHFATTTSWFRAAAPYIHAHSGATFVIAFDGETVAADNFDHLIHDLAILNSLDIRLVLVFGARPQIEAKCEKLGVAVKYHQGLRITDDASLQIARAVVGDLRIAIESKLSFGLPHTPMADSRIRCVSGNLVTARPAGIIDGIDLGHTGEVRRIDAEGIQQQLTSGNLVLLPPLGYSLTGEIFNLSAESIATAVATRLQADKLIFIGQSNENLPREITIQQARDYEHPSLNAAVTACKAGVSRVHLLDRSVDGALLQELFSRDGVGTLISATSFETTRQANIDDVGGILELMQPLEQSGVLVKRSRELLEREIDHFTVMERDGTVVACAALYPYPENNAAELACMAISSDYRHQGRGKQLLNILEKQAKAAGWDTLYVLTTQTAHWFIEHGFQPSAISDLPMQKQALYNYQRNSSVFRKQLV</sequence>
<evidence type="ECO:0000256" key="3">
    <source>
        <dbReference type="ARBA" id="ARBA00022571"/>
    </source>
</evidence>
<feature type="domain" description="N-acetyltransferase" evidence="9">
    <location>
        <begin position="284"/>
        <end position="423"/>
    </location>
</feature>
<dbReference type="Pfam" id="PF00583">
    <property type="entry name" value="Acetyltransf_1"/>
    <property type="match status" value="1"/>
</dbReference>
<dbReference type="NCBIfam" id="TIGR01890">
    <property type="entry name" value="N-Ac-Glu-synth"/>
    <property type="match status" value="1"/>
</dbReference>
<comment type="catalytic activity">
    <reaction evidence="7 8">
        <text>L-glutamate + acetyl-CoA = N-acetyl-L-glutamate + CoA + H(+)</text>
        <dbReference type="Rhea" id="RHEA:24292"/>
        <dbReference type="ChEBI" id="CHEBI:15378"/>
        <dbReference type="ChEBI" id="CHEBI:29985"/>
        <dbReference type="ChEBI" id="CHEBI:44337"/>
        <dbReference type="ChEBI" id="CHEBI:57287"/>
        <dbReference type="ChEBI" id="CHEBI:57288"/>
        <dbReference type="EC" id="2.3.1.1"/>
    </reaction>
</comment>
<proteinExistence type="inferred from homology"/>